<keyword evidence="3" id="KW-1185">Reference proteome</keyword>
<proteinExistence type="predicted"/>
<protein>
    <recommendedName>
        <fullName evidence="4">RNA-binding protein 48</fullName>
    </recommendedName>
</protein>
<evidence type="ECO:0000256" key="1">
    <source>
        <dbReference type="SAM" id="MobiDB-lite"/>
    </source>
</evidence>
<dbReference type="PANTHER" id="PTHR20957">
    <property type="entry name" value="RNA-BINDING PROTEIN 48"/>
    <property type="match status" value="1"/>
</dbReference>
<dbReference type="OrthoDB" id="78358at2759"/>
<name>W6UUW8_ECHGR</name>
<dbReference type="Proteomes" id="UP000019149">
    <property type="component" value="Unassembled WGS sequence"/>
</dbReference>
<dbReference type="GeneID" id="36343611"/>
<dbReference type="AlphaFoldDB" id="W6UUW8"/>
<accession>W6UUW8</accession>
<dbReference type="EMBL" id="APAU02000090">
    <property type="protein sequence ID" value="EUB57219.1"/>
    <property type="molecule type" value="Genomic_DNA"/>
</dbReference>
<evidence type="ECO:0000313" key="2">
    <source>
        <dbReference type="EMBL" id="EUB57219.1"/>
    </source>
</evidence>
<dbReference type="GO" id="GO:0005654">
    <property type="term" value="C:nucleoplasm"/>
    <property type="evidence" value="ECO:0007669"/>
    <property type="project" value="TreeGrafter"/>
</dbReference>
<dbReference type="CTD" id="36343611"/>
<dbReference type="OMA" id="AFTETYI"/>
<evidence type="ECO:0000313" key="3">
    <source>
        <dbReference type="Proteomes" id="UP000019149"/>
    </source>
</evidence>
<sequence>MSEELKSFPHHRKVGPCTSRPPYRDSKRKRAVKVFTIADESMYLLIFGVPSIDLLNPLKERIQQIESMHQFHKVTHPESEAFTETYIAKFGSVNSARNVKRRLDDSPFYGGFLHIVYAPEFESVAECRVKMHSYRRFNDTVARKATAARSLEMKECQRSSLNTEKTEVGLEVNNELQTSSCISLQTKQVSAPPLTTSWGDPVSFSNPYSKTLPMVLASQNQQQRGDALDDARNYWASRGFDFPDSSKHHPIHSAQPKSIPFSTKQSANRLVGIPLTTQQTSLRQPISVFEPQGHSALKCSYLPPSEPSTTVPVSRALTKFIPRSFYVKEKIKTHLLNNQSWTQNTQTPTQSHRHLNGNPYLPVSLAVLVTFSPTVGDRIYRTNGRCAWIDKWEWRYTRTQAHGRTRTAPRFIESAQISSQDIRTAYLLLFVRTYACTNSSNVSPCSLDLQ</sequence>
<comment type="caution">
    <text evidence="2">The sequence shown here is derived from an EMBL/GenBank/DDBJ whole genome shotgun (WGS) entry which is preliminary data.</text>
</comment>
<gene>
    <name evidence="2" type="ORF">EGR_07896</name>
</gene>
<organism evidence="2 3">
    <name type="scientific">Echinococcus granulosus</name>
    <name type="common">Hydatid tapeworm</name>
    <dbReference type="NCBI Taxonomy" id="6210"/>
    <lineage>
        <taxon>Eukaryota</taxon>
        <taxon>Metazoa</taxon>
        <taxon>Spiralia</taxon>
        <taxon>Lophotrochozoa</taxon>
        <taxon>Platyhelminthes</taxon>
        <taxon>Cestoda</taxon>
        <taxon>Eucestoda</taxon>
        <taxon>Cyclophyllidea</taxon>
        <taxon>Taeniidae</taxon>
        <taxon>Echinococcus</taxon>
        <taxon>Echinococcus granulosus group</taxon>
    </lineage>
</organism>
<dbReference type="KEGG" id="egl:EGR_07896"/>
<dbReference type="STRING" id="6210.W6UUW8"/>
<dbReference type="RefSeq" id="XP_024348415.1">
    <property type="nucleotide sequence ID" value="XM_024497145.1"/>
</dbReference>
<reference evidence="2 3" key="1">
    <citation type="journal article" date="2013" name="Nat. Genet.">
        <title>The genome of the hydatid tapeworm Echinococcus granulosus.</title>
        <authorList>
            <person name="Zheng H."/>
            <person name="Zhang W."/>
            <person name="Zhang L."/>
            <person name="Zhang Z."/>
            <person name="Li J."/>
            <person name="Lu G."/>
            <person name="Zhu Y."/>
            <person name="Wang Y."/>
            <person name="Huang Y."/>
            <person name="Liu J."/>
            <person name="Kang H."/>
            <person name="Chen J."/>
            <person name="Wang L."/>
            <person name="Chen A."/>
            <person name="Yu S."/>
            <person name="Gao Z."/>
            <person name="Jin L."/>
            <person name="Gu W."/>
            <person name="Wang Z."/>
            <person name="Zhao L."/>
            <person name="Shi B."/>
            <person name="Wen H."/>
            <person name="Lin R."/>
            <person name="Jones M.K."/>
            <person name="Brejova B."/>
            <person name="Vinar T."/>
            <person name="Zhao G."/>
            <person name="McManus D.P."/>
            <person name="Chen Z."/>
            <person name="Zhou Y."/>
            <person name="Wang S."/>
        </authorList>
    </citation>
    <scope>NUCLEOTIDE SEQUENCE [LARGE SCALE GENOMIC DNA]</scope>
</reference>
<evidence type="ECO:0008006" key="4">
    <source>
        <dbReference type="Google" id="ProtNLM"/>
    </source>
</evidence>
<feature type="region of interest" description="Disordered" evidence="1">
    <location>
        <begin position="1"/>
        <end position="25"/>
    </location>
</feature>
<dbReference type="InterPro" id="IPR039599">
    <property type="entry name" value="RBM48"/>
</dbReference>
<dbReference type="PANTHER" id="PTHR20957:SF0">
    <property type="entry name" value="RNA-BINDING PROTEIN 48"/>
    <property type="match status" value="1"/>
</dbReference>